<feature type="transmembrane region" description="Helical" evidence="12">
    <location>
        <begin position="434"/>
        <end position="461"/>
    </location>
</feature>
<sequence length="530" mass="59638">MSVTAPVSIISPVAEEDGETQQSFEIYKDKLESILLDPKIADKQVCVVSVAGAFRTGKSFILNFFLRYLRWKTSASDEESEADWLQTNLINSNEGNNDQLKGFSWRGGDDRETSGILIWPEPFILQDKHGNEIYNVTKTIQEDHLQHLQLFAEYARLAMDEYQETKPFQTLMFLVRDWCFPYEAEYGINGGQRILDKRLETGVKQHKELQQLRLHIKSTFENIKCFLMPHPGLEVAISPDFRGELNTISADFKAQLHALVPHLFDRNNLVVKAINGQQITCRELSAYFEVFNGTELPEPKTILAATAEANNLAAVASAKAVYSKEMEEVCGGDTPFMSSAELNQHHERCRASALLSFNSAKKMGGPELTSQFREKLEEDIKSANEAFIRVNNSKNLFKSVKTPAVLVSFMVVCYICKFPLSIRDLLFGVDFQEFFQLLGLFMVASVFSLILTIVIALLVTWTYSRYSGHLRDAQKTIDTFVNLVHGNFILPAFATAMGNATLDIAMGSNSTFTTMPSNSTSSTSEEKKKK</sequence>
<dbReference type="Proteomes" id="UP000887560">
    <property type="component" value="Unplaced"/>
</dbReference>
<keyword evidence="7 12" id="KW-1133">Transmembrane helix</keyword>
<dbReference type="Gene3D" id="1.20.58.420">
    <property type="entry name" value="AHSP"/>
    <property type="match status" value="1"/>
</dbReference>
<evidence type="ECO:0000313" key="15">
    <source>
        <dbReference type="WBParaSite" id="scf7180000421447.g6950"/>
    </source>
</evidence>
<dbReference type="Gene3D" id="3.40.50.300">
    <property type="entry name" value="P-loop containing nucleotide triphosphate hydrolases"/>
    <property type="match status" value="2"/>
</dbReference>
<dbReference type="GO" id="GO:0005789">
    <property type="term" value="C:endoplasmic reticulum membrane"/>
    <property type="evidence" value="ECO:0007669"/>
    <property type="project" value="UniProtKB-SubCell"/>
</dbReference>
<dbReference type="FunFam" id="1.20.58.420:FF:000001">
    <property type="entry name" value="Atlastin-1 isoform 1"/>
    <property type="match status" value="1"/>
</dbReference>
<dbReference type="InterPro" id="IPR030386">
    <property type="entry name" value="G_GB1_RHD3_dom"/>
</dbReference>
<dbReference type="SUPFAM" id="SSF52540">
    <property type="entry name" value="P-loop containing nucleoside triphosphate hydrolases"/>
    <property type="match status" value="1"/>
</dbReference>
<keyword evidence="14" id="KW-1185">Reference proteome</keyword>
<evidence type="ECO:0000313" key="14">
    <source>
        <dbReference type="Proteomes" id="UP000887560"/>
    </source>
</evidence>
<dbReference type="Pfam" id="PF02263">
    <property type="entry name" value="GBP"/>
    <property type="match status" value="2"/>
</dbReference>
<dbReference type="InterPro" id="IPR036543">
    <property type="entry name" value="Guanylate-bd_C_sf"/>
</dbReference>
<evidence type="ECO:0000256" key="9">
    <source>
        <dbReference type="ARBA" id="ARBA00023136"/>
    </source>
</evidence>
<comment type="similarity">
    <text evidence="11">Belongs to the TRAFAC class dynamin-like GTPase superfamily. GB1/RHD3 GTPase family.</text>
</comment>
<evidence type="ECO:0000256" key="2">
    <source>
        <dbReference type="ARBA" id="ARBA00022692"/>
    </source>
</evidence>
<reference evidence="15" key="1">
    <citation type="submission" date="2022-11" db="UniProtKB">
        <authorList>
            <consortium name="WormBaseParasite"/>
        </authorList>
    </citation>
    <scope>IDENTIFICATION</scope>
</reference>
<evidence type="ECO:0000256" key="4">
    <source>
        <dbReference type="ARBA" id="ARBA00022801"/>
    </source>
</evidence>
<proteinExistence type="inferred from homology"/>
<dbReference type="InterPro" id="IPR027417">
    <property type="entry name" value="P-loop_NTPase"/>
</dbReference>
<evidence type="ECO:0000256" key="7">
    <source>
        <dbReference type="ARBA" id="ARBA00022989"/>
    </source>
</evidence>
<dbReference type="AlphaFoldDB" id="A0A915NYU9"/>
<evidence type="ECO:0000256" key="11">
    <source>
        <dbReference type="PROSITE-ProRule" id="PRU01052"/>
    </source>
</evidence>
<keyword evidence="3" id="KW-0547">Nucleotide-binding</keyword>
<name>A0A915NYU9_9BILA</name>
<dbReference type="GO" id="GO:0003924">
    <property type="term" value="F:GTPase activity"/>
    <property type="evidence" value="ECO:0007669"/>
    <property type="project" value="InterPro"/>
</dbReference>
<dbReference type="InterPro" id="IPR015894">
    <property type="entry name" value="Guanylate-bd_N"/>
</dbReference>
<evidence type="ECO:0000256" key="3">
    <source>
        <dbReference type="ARBA" id="ARBA00022741"/>
    </source>
</evidence>
<evidence type="ECO:0000256" key="6">
    <source>
        <dbReference type="ARBA" id="ARBA00022842"/>
    </source>
</evidence>
<keyword evidence="4" id="KW-0378">Hydrolase</keyword>
<feature type="domain" description="GB1/RHD3-type G" evidence="13">
    <location>
        <begin position="42"/>
        <end position="268"/>
    </location>
</feature>
<evidence type="ECO:0000256" key="1">
    <source>
        <dbReference type="ARBA" id="ARBA00004477"/>
    </source>
</evidence>
<comment type="catalytic activity">
    <reaction evidence="10">
        <text>GTP + H2O = GDP + phosphate + H(+)</text>
        <dbReference type="Rhea" id="RHEA:19669"/>
        <dbReference type="ChEBI" id="CHEBI:15377"/>
        <dbReference type="ChEBI" id="CHEBI:15378"/>
        <dbReference type="ChEBI" id="CHEBI:37565"/>
        <dbReference type="ChEBI" id="CHEBI:43474"/>
        <dbReference type="ChEBI" id="CHEBI:58189"/>
    </reaction>
    <physiologicalReaction direction="left-to-right" evidence="10">
        <dbReference type="Rhea" id="RHEA:19670"/>
    </physiologicalReaction>
</comment>
<dbReference type="WBParaSite" id="scf7180000421447.g6950">
    <property type="protein sequence ID" value="scf7180000421447.g6950"/>
    <property type="gene ID" value="scf7180000421447.g6950"/>
</dbReference>
<accession>A0A915NYU9</accession>
<keyword evidence="6" id="KW-0460">Magnesium</keyword>
<dbReference type="SUPFAM" id="SSF48340">
    <property type="entry name" value="Interferon-induced guanylate-binding protein 1 (GBP1), C-terminal domain"/>
    <property type="match status" value="1"/>
</dbReference>
<dbReference type="PANTHER" id="PTHR10751">
    <property type="entry name" value="GUANYLATE BINDING PROTEIN"/>
    <property type="match status" value="1"/>
</dbReference>
<keyword evidence="5" id="KW-0256">Endoplasmic reticulum</keyword>
<dbReference type="InterPro" id="IPR003191">
    <property type="entry name" value="Guanylate-bd/ATL_C"/>
</dbReference>
<keyword evidence="9 12" id="KW-0472">Membrane</keyword>
<dbReference type="GO" id="GO:0005525">
    <property type="term" value="F:GTP binding"/>
    <property type="evidence" value="ECO:0007669"/>
    <property type="project" value="UniProtKB-KW"/>
</dbReference>
<evidence type="ECO:0000259" key="13">
    <source>
        <dbReference type="PROSITE" id="PS51715"/>
    </source>
</evidence>
<evidence type="ECO:0000256" key="12">
    <source>
        <dbReference type="SAM" id="Phobius"/>
    </source>
</evidence>
<protein>
    <submittedName>
        <fullName evidence="15">GB1/RHD3-type G domain-containing protein</fullName>
    </submittedName>
</protein>
<keyword evidence="8" id="KW-0342">GTP-binding</keyword>
<evidence type="ECO:0000256" key="8">
    <source>
        <dbReference type="ARBA" id="ARBA00023134"/>
    </source>
</evidence>
<organism evidence="14 15">
    <name type="scientific">Meloidogyne floridensis</name>
    <dbReference type="NCBI Taxonomy" id="298350"/>
    <lineage>
        <taxon>Eukaryota</taxon>
        <taxon>Metazoa</taxon>
        <taxon>Ecdysozoa</taxon>
        <taxon>Nematoda</taxon>
        <taxon>Chromadorea</taxon>
        <taxon>Rhabditida</taxon>
        <taxon>Tylenchina</taxon>
        <taxon>Tylenchomorpha</taxon>
        <taxon>Tylenchoidea</taxon>
        <taxon>Meloidogynidae</taxon>
        <taxon>Meloidogyninae</taxon>
        <taxon>Meloidogyne</taxon>
    </lineage>
</organism>
<evidence type="ECO:0000256" key="10">
    <source>
        <dbReference type="ARBA" id="ARBA00049117"/>
    </source>
</evidence>
<comment type="subcellular location">
    <subcellularLocation>
        <location evidence="1">Endoplasmic reticulum membrane</location>
        <topology evidence="1">Multi-pass membrane protein</topology>
    </subcellularLocation>
</comment>
<dbReference type="Pfam" id="PF02841">
    <property type="entry name" value="GBP_C"/>
    <property type="match status" value="1"/>
</dbReference>
<dbReference type="PROSITE" id="PS51715">
    <property type="entry name" value="G_GB1_RHD3"/>
    <property type="match status" value="1"/>
</dbReference>
<evidence type="ECO:0000256" key="5">
    <source>
        <dbReference type="ARBA" id="ARBA00022824"/>
    </source>
</evidence>
<keyword evidence="2 12" id="KW-0812">Transmembrane</keyword>